<dbReference type="PANTHER" id="PTHR40141:SF2">
    <property type="entry name" value="3',5'-CYCLIC-AMP PHOSPHODIESTERASE"/>
    <property type="match status" value="1"/>
</dbReference>
<sequence length="112" mass="12534">MPDFNPFHYRRPMRITNKRRNSDFIPRLCFDVENGASPGRSPLDGAASPSAGLVLQNLPQRRESFLYRSDSDFEMSPKSMSRNSSIASERRANTGVTLLGEGSPQHVQGDHL</sequence>
<evidence type="ECO:0000313" key="2">
    <source>
        <dbReference type="EMBL" id="CAH0554636.1"/>
    </source>
</evidence>
<dbReference type="AlphaFoldDB" id="A0A9P0FHL6"/>
<accession>A0A9P0FHL6</accession>
<reference evidence="2" key="1">
    <citation type="submission" date="2021-12" db="EMBL/GenBank/DDBJ databases">
        <authorList>
            <person name="King R."/>
        </authorList>
    </citation>
    <scope>NUCLEOTIDE SEQUENCE</scope>
</reference>
<dbReference type="EMBL" id="OV121135">
    <property type="protein sequence ID" value="CAH0554636.1"/>
    <property type="molecule type" value="Genomic_DNA"/>
</dbReference>
<gene>
    <name evidence="2" type="ORF">MELIAE_LOCUS6178</name>
</gene>
<protein>
    <submittedName>
        <fullName evidence="2">Uncharacterized protein</fullName>
    </submittedName>
</protein>
<feature type="compositionally biased region" description="Polar residues" evidence="1">
    <location>
        <begin position="78"/>
        <end position="87"/>
    </location>
</feature>
<keyword evidence="3" id="KW-1185">Reference proteome</keyword>
<name>A0A9P0FHL6_BRAAE</name>
<evidence type="ECO:0000313" key="3">
    <source>
        <dbReference type="Proteomes" id="UP001154078"/>
    </source>
</evidence>
<dbReference type="PANTHER" id="PTHR40141">
    <property type="entry name" value="3',5'-CYCLIC-AMP PHOSPHODIESTERASE-RELATED"/>
    <property type="match status" value="1"/>
</dbReference>
<feature type="region of interest" description="Disordered" evidence="1">
    <location>
        <begin position="68"/>
        <end position="112"/>
    </location>
</feature>
<dbReference type="Proteomes" id="UP001154078">
    <property type="component" value="Chromosome 4"/>
</dbReference>
<proteinExistence type="predicted"/>
<organism evidence="2 3">
    <name type="scientific">Brassicogethes aeneus</name>
    <name type="common">Rape pollen beetle</name>
    <name type="synonym">Meligethes aeneus</name>
    <dbReference type="NCBI Taxonomy" id="1431903"/>
    <lineage>
        <taxon>Eukaryota</taxon>
        <taxon>Metazoa</taxon>
        <taxon>Ecdysozoa</taxon>
        <taxon>Arthropoda</taxon>
        <taxon>Hexapoda</taxon>
        <taxon>Insecta</taxon>
        <taxon>Pterygota</taxon>
        <taxon>Neoptera</taxon>
        <taxon>Endopterygota</taxon>
        <taxon>Coleoptera</taxon>
        <taxon>Polyphaga</taxon>
        <taxon>Cucujiformia</taxon>
        <taxon>Nitidulidae</taxon>
        <taxon>Meligethinae</taxon>
        <taxon>Brassicogethes</taxon>
    </lineage>
</organism>
<evidence type="ECO:0000256" key="1">
    <source>
        <dbReference type="SAM" id="MobiDB-lite"/>
    </source>
</evidence>
<dbReference type="OrthoDB" id="6111453at2759"/>